<proteinExistence type="predicted"/>
<feature type="transmembrane region" description="Helical" evidence="1">
    <location>
        <begin position="198"/>
        <end position="217"/>
    </location>
</feature>
<organism evidence="2 3">
    <name type="scientific">Neptunitalea lumnitzerae</name>
    <dbReference type="NCBI Taxonomy" id="2965509"/>
    <lineage>
        <taxon>Bacteria</taxon>
        <taxon>Pseudomonadati</taxon>
        <taxon>Bacteroidota</taxon>
        <taxon>Flavobacteriia</taxon>
        <taxon>Flavobacteriales</taxon>
        <taxon>Flavobacteriaceae</taxon>
        <taxon>Neptunitalea</taxon>
    </lineage>
</organism>
<comment type="caution">
    <text evidence="2">The sequence shown here is derived from an EMBL/GenBank/DDBJ whole genome shotgun (WGS) entry which is preliminary data.</text>
</comment>
<sequence length="278" mass="31357">MVTDGDGIQYLWQVANQQQLIPWLVGVSLLSVFNWLFEVFKWKQLAEVIRPTLFKNAYQQTIGAQTLAILTPGRLGEYGGKALFYPKGQKGKVLAFTFYHNMHQLGITFVAGVLGLFYLSYTYMASFIVIGFLAMLMLSKLLKRQVVKGYSLQQLYNTYKAIPLKNRAWNMLLSVMRYIVFSHQFYLFLWVLQVPLDYATCMGCITAMYLLASLVPLMSLLDVVLKTGIAVSLFTVFKVPAIIVLGVTVLMWICNTGFPALLGTFVVGNFKLKSTTVC</sequence>
<feature type="transmembrane region" description="Helical" evidence="1">
    <location>
        <begin position="175"/>
        <end position="192"/>
    </location>
</feature>
<evidence type="ECO:0000256" key="1">
    <source>
        <dbReference type="SAM" id="Phobius"/>
    </source>
</evidence>
<evidence type="ECO:0008006" key="4">
    <source>
        <dbReference type="Google" id="ProtNLM"/>
    </source>
</evidence>
<keyword evidence="1" id="KW-0472">Membrane</keyword>
<gene>
    <name evidence="2" type="ORF">Y10_02700</name>
</gene>
<keyword evidence="1" id="KW-0812">Transmembrane</keyword>
<reference evidence="2" key="1">
    <citation type="submission" date="2022-07" db="EMBL/GenBank/DDBJ databases">
        <title>Taxonomy of Novel Oxalotrophic and Methylotrophic Bacteria.</title>
        <authorList>
            <person name="Sahin N."/>
            <person name="Tani A."/>
        </authorList>
    </citation>
    <scope>NUCLEOTIDE SEQUENCE</scope>
    <source>
        <strain evidence="2">Y10</strain>
    </source>
</reference>
<feature type="transmembrane region" description="Helical" evidence="1">
    <location>
        <begin position="123"/>
        <end position="142"/>
    </location>
</feature>
<feature type="transmembrane region" description="Helical" evidence="1">
    <location>
        <begin position="229"/>
        <end position="253"/>
    </location>
</feature>
<feature type="transmembrane region" description="Helical" evidence="1">
    <location>
        <begin position="93"/>
        <end position="117"/>
    </location>
</feature>
<name>A0ABQ5MEX0_9FLAO</name>
<protein>
    <recommendedName>
        <fullName evidence="4">Lysylphosphatidylglycerol synthase TM region</fullName>
    </recommendedName>
</protein>
<evidence type="ECO:0000313" key="3">
    <source>
        <dbReference type="Proteomes" id="UP001143543"/>
    </source>
</evidence>
<keyword evidence="3" id="KW-1185">Reference proteome</keyword>
<feature type="transmembrane region" description="Helical" evidence="1">
    <location>
        <begin position="20"/>
        <end position="40"/>
    </location>
</feature>
<dbReference type="Proteomes" id="UP001143543">
    <property type="component" value="Unassembled WGS sequence"/>
</dbReference>
<dbReference type="EMBL" id="BRVO01000001">
    <property type="protein sequence ID" value="GLB47902.1"/>
    <property type="molecule type" value="Genomic_DNA"/>
</dbReference>
<keyword evidence="1" id="KW-1133">Transmembrane helix</keyword>
<accession>A0ABQ5MEX0</accession>
<evidence type="ECO:0000313" key="2">
    <source>
        <dbReference type="EMBL" id="GLB47902.1"/>
    </source>
</evidence>